<evidence type="ECO:0000256" key="6">
    <source>
        <dbReference type="ARBA" id="ARBA00023157"/>
    </source>
</evidence>
<protein>
    <recommendedName>
        <fullName evidence="10">Peptidase S1 domain-containing protein</fullName>
    </recommendedName>
</protein>
<dbReference type="GO" id="GO:0004252">
    <property type="term" value="F:serine-type endopeptidase activity"/>
    <property type="evidence" value="ECO:0007669"/>
    <property type="project" value="InterPro"/>
</dbReference>
<evidence type="ECO:0000256" key="3">
    <source>
        <dbReference type="ARBA" id="ARBA00022670"/>
    </source>
</evidence>
<dbReference type="EMBL" id="VVIM01000010">
    <property type="protein sequence ID" value="KAB0792622.1"/>
    <property type="molecule type" value="Genomic_DNA"/>
</dbReference>
<keyword evidence="2" id="KW-0964">Secreted</keyword>
<evidence type="ECO:0000256" key="1">
    <source>
        <dbReference type="ARBA" id="ARBA00004613"/>
    </source>
</evidence>
<evidence type="ECO:0000256" key="4">
    <source>
        <dbReference type="ARBA" id="ARBA00022801"/>
    </source>
</evidence>
<dbReference type="PROSITE" id="PS00135">
    <property type="entry name" value="TRYPSIN_SER"/>
    <property type="match status" value="1"/>
</dbReference>
<dbReference type="GO" id="GO:0016485">
    <property type="term" value="P:protein processing"/>
    <property type="evidence" value="ECO:0007669"/>
    <property type="project" value="UniProtKB-ARBA"/>
</dbReference>
<comment type="subcellular location">
    <subcellularLocation>
        <location evidence="1">Secreted</location>
    </subcellularLocation>
</comment>
<dbReference type="InterPro" id="IPR001254">
    <property type="entry name" value="Trypsin_dom"/>
</dbReference>
<name>A0A5N4A5P6_PHOPY</name>
<dbReference type="InParanoid" id="A0A5N4A5P6"/>
<dbReference type="GO" id="GO:0005576">
    <property type="term" value="C:extracellular region"/>
    <property type="evidence" value="ECO:0007669"/>
    <property type="project" value="UniProtKB-SubCell"/>
</dbReference>
<keyword evidence="9" id="KW-0732">Signal</keyword>
<evidence type="ECO:0000256" key="8">
    <source>
        <dbReference type="RuleBase" id="RU363034"/>
    </source>
</evidence>
<feature type="signal peptide" evidence="9">
    <location>
        <begin position="1"/>
        <end position="21"/>
    </location>
</feature>
<evidence type="ECO:0000313" key="12">
    <source>
        <dbReference type="Proteomes" id="UP000327044"/>
    </source>
</evidence>
<dbReference type="OrthoDB" id="6755574at2759"/>
<accession>A0A5N4A5P6</accession>
<comment type="caution">
    <text evidence="11">The sequence shown here is derived from an EMBL/GenBank/DDBJ whole genome shotgun (WGS) entry which is preliminary data.</text>
</comment>
<feature type="chain" id="PRO_5024274723" description="Peptidase S1 domain-containing protein" evidence="9">
    <location>
        <begin position="22"/>
        <end position="279"/>
    </location>
</feature>
<dbReference type="Pfam" id="PF00089">
    <property type="entry name" value="Trypsin"/>
    <property type="match status" value="1"/>
</dbReference>
<evidence type="ECO:0000256" key="5">
    <source>
        <dbReference type="ARBA" id="ARBA00022825"/>
    </source>
</evidence>
<keyword evidence="12" id="KW-1185">Reference proteome</keyword>
<proteinExistence type="inferred from homology"/>
<dbReference type="InterPro" id="IPR051487">
    <property type="entry name" value="Ser/Thr_Proteases_Immune/Dev"/>
</dbReference>
<dbReference type="Gene3D" id="2.40.10.10">
    <property type="entry name" value="Trypsin-like serine proteases"/>
    <property type="match status" value="1"/>
</dbReference>
<keyword evidence="6" id="KW-1015">Disulfide bond</keyword>
<dbReference type="PANTHER" id="PTHR24256">
    <property type="entry name" value="TRYPTASE-RELATED"/>
    <property type="match status" value="1"/>
</dbReference>
<dbReference type="InterPro" id="IPR001314">
    <property type="entry name" value="Peptidase_S1A"/>
</dbReference>
<evidence type="ECO:0000256" key="2">
    <source>
        <dbReference type="ARBA" id="ARBA00022525"/>
    </source>
</evidence>
<reference evidence="11 12" key="1">
    <citation type="journal article" date="2018" name="Elife">
        <title>Firefly genomes illuminate parallel origins of bioluminescence in beetles.</title>
        <authorList>
            <person name="Fallon T.R."/>
            <person name="Lower S.E."/>
            <person name="Chang C.H."/>
            <person name="Bessho-Uehara M."/>
            <person name="Martin G.J."/>
            <person name="Bewick A.J."/>
            <person name="Behringer M."/>
            <person name="Debat H.J."/>
            <person name="Wong I."/>
            <person name="Day J.C."/>
            <person name="Suvorov A."/>
            <person name="Silva C.J."/>
            <person name="Stanger-Hall K.F."/>
            <person name="Hall D.W."/>
            <person name="Schmitz R.J."/>
            <person name="Nelson D.R."/>
            <person name="Lewis S.M."/>
            <person name="Shigenobu S."/>
            <person name="Bybee S.M."/>
            <person name="Larracuente A.M."/>
            <person name="Oba Y."/>
            <person name="Weng J.K."/>
        </authorList>
    </citation>
    <scope>NUCLEOTIDE SEQUENCE [LARGE SCALE GENOMIC DNA]</scope>
    <source>
        <strain evidence="11">1611_PpyrPB1</strain>
        <tissue evidence="11">Whole body</tissue>
    </source>
</reference>
<evidence type="ECO:0000256" key="7">
    <source>
        <dbReference type="ARBA" id="ARBA00024195"/>
    </source>
</evidence>
<keyword evidence="3 8" id="KW-0645">Protease</keyword>
<dbReference type="FunCoup" id="A0A5N4A5P6">
    <property type="interactions" value="44"/>
</dbReference>
<dbReference type="AlphaFoldDB" id="A0A5N4A5P6"/>
<dbReference type="Proteomes" id="UP000327044">
    <property type="component" value="Unassembled WGS sequence"/>
</dbReference>
<keyword evidence="4 8" id="KW-0378">Hydrolase</keyword>
<comment type="similarity">
    <text evidence="7">Belongs to the peptidase S1 family. CLIP subfamily.</text>
</comment>
<evidence type="ECO:0000259" key="10">
    <source>
        <dbReference type="PROSITE" id="PS50240"/>
    </source>
</evidence>
<dbReference type="SUPFAM" id="SSF50494">
    <property type="entry name" value="Trypsin-like serine proteases"/>
    <property type="match status" value="1"/>
</dbReference>
<dbReference type="InterPro" id="IPR009003">
    <property type="entry name" value="Peptidase_S1_PA"/>
</dbReference>
<sequence>MTVQTIAVAIALLGQLSGVSSERHLSWRVIGGQDAEDGLYPYQVSVRHQGYASRKVNETHCRDDFSADYHFGFHTCGGSIISSEYVLTAAHCVSYEKPVTFLVVVGTNTLNSGGEAYAVTEIHWHEDFSMWHGQNDVAVLKVSPPIEFADNIRPVRVDEDIEVEVLDEVTLSGWGTTDRTSMTPNKLQHIKLRLLDVDYCDSQHQLAVTDSQLCTSTFHGKGACKGDSGGPLVKVHSNNGTRQIGIVSFSRNCAAGYPDVYARVASYIPWIKEKCNNCI</sequence>
<gene>
    <name evidence="11" type="ORF">PPYR_14581</name>
</gene>
<dbReference type="PROSITE" id="PS00134">
    <property type="entry name" value="TRYPSIN_HIS"/>
    <property type="match status" value="1"/>
</dbReference>
<dbReference type="CDD" id="cd00190">
    <property type="entry name" value="Tryp_SPc"/>
    <property type="match status" value="1"/>
</dbReference>
<keyword evidence="5 8" id="KW-0720">Serine protease</keyword>
<dbReference type="InterPro" id="IPR043504">
    <property type="entry name" value="Peptidase_S1_PA_chymotrypsin"/>
</dbReference>
<dbReference type="InterPro" id="IPR018114">
    <property type="entry name" value="TRYPSIN_HIS"/>
</dbReference>
<dbReference type="PROSITE" id="PS50240">
    <property type="entry name" value="TRYPSIN_DOM"/>
    <property type="match status" value="1"/>
</dbReference>
<evidence type="ECO:0000256" key="9">
    <source>
        <dbReference type="SAM" id="SignalP"/>
    </source>
</evidence>
<feature type="domain" description="Peptidase S1" evidence="10">
    <location>
        <begin position="29"/>
        <end position="276"/>
    </location>
</feature>
<dbReference type="SMART" id="SM00020">
    <property type="entry name" value="Tryp_SPc"/>
    <property type="match status" value="1"/>
</dbReference>
<evidence type="ECO:0000313" key="11">
    <source>
        <dbReference type="EMBL" id="KAB0792622.1"/>
    </source>
</evidence>
<dbReference type="PRINTS" id="PR00722">
    <property type="entry name" value="CHYMOTRYPSIN"/>
</dbReference>
<organism evidence="11 12">
    <name type="scientific">Photinus pyralis</name>
    <name type="common">Common eastern firefly</name>
    <name type="synonym">Lampyris pyralis</name>
    <dbReference type="NCBI Taxonomy" id="7054"/>
    <lineage>
        <taxon>Eukaryota</taxon>
        <taxon>Metazoa</taxon>
        <taxon>Ecdysozoa</taxon>
        <taxon>Arthropoda</taxon>
        <taxon>Hexapoda</taxon>
        <taxon>Insecta</taxon>
        <taxon>Pterygota</taxon>
        <taxon>Neoptera</taxon>
        <taxon>Endopterygota</taxon>
        <taxon>Coleoptera</taxon>
        <taxon>Polyphaga</taxon>
        <taxon>Elateriformia</taxon>
        <taxon>Elateroidea</taxon>
        <taxon>Lampyridae</taxon>
        <taxon>Lampyrinae</taxon>
        <taxon>Photinus</taxon>
    </lineage>
</organism>
<dbReference type="FunFam" id="2.40.10.10:FF:000047">
    <property type="entry name" value="Trypsin eta"/>
    <property type="match status" value="1"/>
</dbReference>
<dbReference type="InterPro" id="IPR033116">
    <property type="entry name" value="TRYPSIN_SER"/>
</dbReference>